<dbReference type="Pfam" id="PF00078">
    <property type="entry name" value="RVT_1"/>
    <property type="match status" value="1"/>
</dbReference>
<dbReference type="EMBL" id="CADCXW020000017">
    <property type="protein sequence ID" value="CAD1551489.1"/>
    <property type="molecule type" value="Genomic_DNA"/>
</dbReference>
<dbReference type="AlphaFoldDB" id="A0A6V7JMJ0"/>
<sequence length="126" mass="14236">MLDTAGRILERIIRSRVEAAIGNSLEENQYGFRKGRSTIDAINQVVNTSKVAIAGTRWKGGTKEYCLLAALDVRNAFNSARWDAMSRALDRLQVPNYLRRIIGNYLSDRLLTYETGHGQRSYRITG</sequence>
<proteinExistence type="predicted"/>
<protein>
    <recommendedName>
        <fullName evidence="1">Reverse transcriptase domain-containing protein</fullName>
    </recommendedName>
</protein>
<name>A0A6V7JMJ0_9HYME</name>
<gene>
    <name evidence="2" type="ORF">BBRV_LOCUS52836</name>
</gene>
<dbReference type="PANTHER" id="PTHR19446">
    <property type="entry name" value="REVERSE TRANSCRIPTASES"/>
    <property type="match status" value="1"/>
</dbReference>
<reference evidence="2" key="1">
    <citation type="submission" date="2020-07" db="EMBL/GenBank/DDBJ databases">
        <authorList>
            <person name="Ferguson B K."/>
        </authorList>
    </citation>
    <scope>NUCLEOTIDE SEQUENCE</scope>
    <source>
        <strain evidence="2">L06</strain>
    </source>
</reference>
<evidence type="ECO:0000313" key="2">
    <source>
        <dbReference type="EMBL" id="CAD1551489.1"/>
    </source>
</evidence>
<evidence type="ECO:0000259" key="1">
    <source>
        <dbReference type="Pfam" id="PF00078"/>
    </source>
</evidence>
<accession>A0A6V7JMJ0</accession>
<organism evidence="2">
    <name type="scientific">Bracon brevicornis</name>
    <dbReference type="NCBI Taxonomy" id="1563983"/>
    <lineage>
        <taxon>Eukaryota</taxon>
        <taxon>Metazoa</taxon>
        <taxon>Ecdysozoa</taxon>
        <taxon>Arthropoda</taxon>
        <taxon>Hexapoda</taxon>
        <taxon>Insecta</taxon>
        <taxon>Pterygota</taxon>
        <taxon>Neoptera</taxon>
        <taxon>Endopterygota</taxon>
        <taxon>Hymenoptera</taxon>
        <taxon>Apocrita</taxon>
        <taxon>Ichneumonoidea</taxon>
        <taxon>Braconidae</taxon>
        <taxon>Braconinae</taxon>
        <taxon>Bracon</taxon>
    </lineage>
</organism>
<dbReference type="InterPro" id="IPR000477">
    <property type="entry name" value="RT_dom"/>
</dbReference>
<feature type="domain" description="Reverse transcriptase" evidence="1">
    <location>
        <begin position="3"/>
        <end position="114"/>
    </location>
</feature>